<dbReference type="Proteomes" id="UP000499080">
    <property type="component" value="Unassembled WGS sequence"/>
</dbReference>
<gene>
    <name evidence="1" type="ORF">AVEN_50726_1</name>
</gene>
<dbReference type="AlphaFoldDB" id="A0A4Y2PXQ2"/>
<name>A0A4Y2PXQ2_ARAVE</name>
<proteinExistence type="predicted"/>
<protein>
    <submittedName>
        <fullName evidence="1">Uncharacterized protein</fullName>
    </submittedName>
</protein>
<evidence type="ECO:0000313" key="2">
    <source>
        <dbReference type="Proteomes" id="UP000499080"/>
    </source>
</evidence>
<comment type="caution">
    <text evidence="1">The sequence shown here is derived from an EMBL/GenBank/DDBJ whole genome shotgun (WGS) entry which is preliminary data.</text>
</comment>
<dbReference type="EMBL" id="BGPR01135061">
    <property type="protein sequence ID" value="GBN54886.1"/>
    <property type="molecule type" value="Genomic_DNA"/>
</dbReference>
<keyword evidence="2" id="KW-1185">Reference proteome</keyword>
<reference evidence="1 2" key="1">
    <citation type="journal article" date="2019" name="Sci. Rep.">
        <title>Orb-weaving spider Araneus ventricosus genome elucidates the spidroin gene catalogue.</title>
        <authorList>
            <person name="Kono N."/>
            <person name="Nakamura H."/>
            <person name="Ohtoshi R."/>
            <person name="Moran D.A.P."/>
            <person name="Shinohara A."/>
            <person name="Yoshida Y."/>
            <person name="Fujiwara M."/>
            <person name="Mori M."/>
            <person name="Tomita M."/>
            <person name="Arakawa K."/>
        </authorList>
    </citation>
    <scope>NUCLEOTIDE SEQUENCE [LARGE SCALE GENOMIC DNA]</scope>
</reference>
<organism evidence="1 2">
    <name type="scientific">Araneus ventricosus</name>
    <name type="common">Orbweaver spider</name>
    <name type="synonym">Epeira ventricosa</name>
    <dbReference type="NCBI Taxonomy" id="182803"/>
    <lineage>
        <taxon>Eukaryota</taxon>
        <taxon>Metazoa</taxon>
        <taxon>Ecdysozoa</taxon>
        <taxon>Arthropoda</taxon>
        <taxon>Chelicerata</taxon>
        <taxon>Arachnida</taxon>
        <taxon>Araneae</taxon>
        <taxon>Araneomorphae</taxon>
        <taxon>Entelegynae</taxon>
        <taxon>Araneoidea</taxon>
        <taxon>Araneidae</taxon>
        <taxon>Araneus</taxon>
    </lineage>
</organism>
<accession>A0A4Y2PXQ2</accession>
<feature type="non-terminal residue" evidence="1">
    <location>
        <position position="23"/>
    </location>
</feature>
<evidence type="ECO:0000313" key="1">
    <source>
        <dbReference type="EMBL" id="GBN54886.1"/>
    </source>
</evidence>
<sequence>MRPNWLIPGQQKLSEPVEEMLIR</sequence>